<comment type="similarity">
    <text evidence="2">Belongs to the mitochondrion-specific ribosomal protein mS26 family.</text>
</comment>
<feature type="coiled-coil region" evidence="9">
    <location>
        <begin position="112"/>
        <end position="169"/>
    </location>
</feature>
<evidence type="ECO:0000313" key="11">
    <source>
        <dbReference type="EMBL" id="JAT19706.1"/>
    </source>
</evidence>
<keyword evidence="9" id="KW-0175">Coiled coil</keyword>
<keyword evidence="5" id="KW-0496">Mitochondrion</keyword>
<keyword evidence="6" id="KW-0687">Ribonucleoprotein</keyword>
<dbReference type="GO" id="GO:0005763">
    <property type="term" value="C:mitochondrial small ribosomal subunit"/>
    <property type="evidence" value="ECO:0007669"/>
    <property type="project" value="InterPro"/>
</dbReference>
<dbReference type="Pfam" id="PF14943">
    <property type="entry name" value="MRP-S26"/>
    <property type="match status" value="1"/>
</dbReference>
<feature type="compositionally biased region" description="Basic and acidic residues" evidence="10">
    <location>
        <begin position="232"/>
        <end position="243"/>
    </location>
</feature>
<evidence type="ECO:0000256" key="9">
    <source>
        <dbReference type="SAM" id="Coils"/>
    </source>
</evidence>
<accession>A0A1B6L7S0</accession>
<dbReference type="PANTHER" id="PTHR21035">
    <property type="entry name" value="28S RIBOSOMAL PROTEIN S26, MITOCHONDRIAL"/>
    <property type="match status" value="1"/>
</dbReference>
<keyword evidence="4" id="KW-0689">Ribosomal protein</keyword>
<evidence type="ECO:0000256" key="1">
    <source>
        <dbReference type="ARBA" id="ARBA00004173"/>
    </source>
</evidence>
<dbReference type="PANTHER" id="PTHR21035:SF2">
    <property type="entry name" value="SMALL RIBOSOMAL SUBUNIT PROTEIN MS26"/>
    <property type="match status" value="1"/>
</dbReference>
<evidence type="ECO:0000256" key="5">
    <source>
        <dbReference type="ARBA" id="ARBA00023128"/>
    </source>
</evidence>
<protein>
    <recommendedName>
        <fullName evidence="7">Small ribosomal subunit protein mS26</fullName>
    </recommendedName>
    <alternativeName>
        <fullName evidence="8">28S ribosomal protein S26, mitochondrial</fullName>
    </alternativeName>
</protein>
<sequence length="243" mass="28252">MSRFVTNSFQLCVAQLKISSQTLVSRKSPCIQCIRCYRPRKPFWLPMAKSKMFRIPKKPNIPVEEDVELSRLYNVWRTNIKSIQHHFKEQLRAQTTGIEVIEERRQRALEHHANCVRENELWNAEVAKLREERQAREAAIREKEIQAALAEHEREQKILMEQIDASIRREKEAAKSYITPENIDEAIENALSNVMDHNFCIDLEGNIFKGRYGKPPPSPSDMKPSLSQPSTERQDAQAKEASN</sequence>
<evidence type="ECO:0000256" key="3">
    <source>
        <dbReference type="ARBA" id="ARBA00022946"/>
    </source>
</evidence>
<evidence type="ECO:0000256" key="4">
    <source>
        <dbReference type="ARBA" id="ARBA00022980"/>
    </source>
</evidence>
<evidence type="ECO:0000256" key="2">
    <source>
        <dbReference type="ARBA" id="ARBA00009672"/>
    </source>
</evidence>
<dbReference type="EMBL" id="GEBQ01020271">
    <property type="protein sequence ID" value="JAT19706.1"/>
    <property type="molecule type" value="Transcribed_RNA"/>
</dbReference>
<name>A0A1B6L7S0_9HEMI</name>
<organism evidence="11">
    <name type="scientific">Graphocephala atropunctata</name>
    <dbReference type="NCBI Taxonomy" id="36148"/>
    <lineage>
        <taxon>Eukaryota</taxon>
        <taxon>Metazoa</taxon>
        <taxon>Ecdysozoa</taxon>
        <taxon>Arthropoda</taxon>
        <taxon>Hexapoda</taxon>
        <taxon>Insecta</taxon>
        <taxon>Pterygota</taxon>
        <taxon>Neoptera</taxon>
        <taxon>Paraneoptera</taxon>
        <taxon>Hemiptera</taxon>
        <taxon>Auchenorrhyncha</taxon>
        <taxon>Membracoidea</taxon>
        <taxon>Cicadellidae</taxon>
        <taxon>Cicadellinae</taxon>
        <taxon>Cicadellini</taxon>
        <taxon>Graphocephala</taxon>
    </lineage>
</organism>
<evidence type="ECO:0000256" key="10">
    <source>
        <dbReference type="SAM" id="MobiDB-lite"/>
    </source>
</evidence>
<dbReference type="InterPro" id="IPR026140">
    <property type="entry name" value="Ribosomal_mS26"/>
</dbReference>
<dbReference type="AlphaFoldDB" id="A0A1B6L7S0"/>
<gene>
    <name evidence="11" type="ORF">g.12630</name>
</gene>
<reference evidence="11" key="1">
    <citation type="submission" date="2015-11" db="EMBL/GenBank/DDBJ databases">
        <title>De novo transcriptome assembly of four potential Pierce s Disease insect vectors from Arizona vineyards.</title>
        <authorList>
            <person name="Tassone E.E."/>
        </authorList>
    </citation>
    <scope>NUCLEOTIDE SEQUENCE</scope>
</reference>
<proteinExistence type="inferred from homology"/>
<evidence type="ECO:0000256" key="8">
    <source>
        <dbReference type="ARBA" id="ARBA00035344"/>
    </source>
</evidence>
<evidence type="ECO:0000256" key="6">
    <source>
        <dbReference type="ARBA" id="ARBA00023274"/>
    </source>
</evidence>
<comment type="subcellular location">
    <subcellularLocation>
        <location evidence="1">Mitochondrion</location>
    </subcellularLocation>
</comment>
<feature type="region of interest" description="Disordered" evidence="10">
    <location>
        <begin position="210"/>
        <end position="243"/>
    </location>
</feature>
<keyword evidence="3" id="KW-0809">Transit peptide</keyword>
<evidence type="ECO:0000256" key="7">
    <source>
        <dbReference type="ARBA" id="ARBA00035138"/>
    </source>
</evidence>